<reference evidence="1 2" key="1">
    <citation type="submission" date="2018-12" db="EMBL/GenBank/DDBJ databases">
        <title>Complete genome of Nonlabens sp. MJ115.</title>
        <authorList>
            <person name="Choi H.S."/>
            <person name="Jung J."/>
        </authorList>
    </citation>
    <scope>NUCLEOTIDE SEQUENCE [LARGE SCALE GENOMIC DNA]</scope>
    <source>
        <strain evidence="1 2">MJ115</strain>
    </source>
</reference>
<gene>
    <name evidence="1" type="ORF">EJ995_06945</name>
</gene>
<evidence type="ECO:0000313" key="2">
    <source>
        <dbReference type="Proteomes" id="UP000279600"/>
    </source>
</evidence>
<accession>A0A3S9MXL0</accession>
<organism evidence="1 2">
    <name type="scientific">Nonlabens ponticola</name>
    <dbReference type="NCBI Taxonomy" id="2496866"/>
    <lineage>
        <taxon>Bacteria</taxon>
        <taxon>Pseudomonadati</taxon>
        <taxon>Bacteroidota</taxon>
        <taxon>Flavobacteriia</taxon>
        <taxon>Flavobacteriales</taxon>
        <taxon>Flavobacteriaceae</taxon>
        <taxon>Nonlabens</taxon>
    </lineage>
</organism>
<dbReference type="Proteomes" id="UP000279600">
    <property type="component" value="Chromosome"/>
</dbReference>
<dbReference type="EMBL" id="CP034549">
    <property type="protein sequence ID" value="AZQ43981.1"/>
    <property type="molecule type" value="Genomic_DNA"/>
</dbReference>
<sequence length="62" mass="7422">MSIEEKKEVQDQIAKKESKYCNLMRKSFEVAATNREKSNQIHERAMQIFREITEAKRKLDYA</sequence>
<dbReference type="InterPro" id="IPR045493">
    <property type="entry name" value="DUF6435"/>
</dbReference>
<dbReference type="RefSeq" id="WP_126446967.1">
    <property type="nucleotide sequence ID" value="NZ_CP034549.1"/>
</dbReference>
<dbReference type="AlphaFoldDB" id="A0A3S9MXL0"/>
<protein>
    <submittedName>
        <fullName evidence="1">Lacal_2735 family protein</fullName>
    </submittedName>
</protein>
<dbReference type="OrthoDB" id="1145002at2"/>
<name>A0A3S9MXL0_9FLAO</name>
<evidence type="ECO:0000313" key="1">
    <source>
        <dbReference type="EMBL" id="AZQ43981.1"/>
    </source>
</evidence>
<proteinExistence type="predicted"/>
<keyword evidence="2" id="KW-1185">Reference proteome</keyword>
<dbReference type="NCBIfam" id="NF033487">
    <property type="entry name" value="Lacal_2735_fam"/>
    <property type="match status" value="1"/>
</dbReference>
<dbReference type="KEGG" id="noj:EJ995_06945"/>